<proteinExistence type="predicted"/>
<reference evidence="1 2" key="1">
    <citation type="submission" date="2023-01" db="EMBL/GenBank/DDBJ databases">
        <authorList>
            <person name="Whitehead M."/>
        </authorList>
    </citation>
    <scope>NUCLEOTIDE SEQUENCE [LARGE SCALE GENOMIC DNA]</scope>
</reference>
<dbReference type="Proteomes" id="UP001160148">
    <property type="component" value="Unassembled WGS sequence"/>
</dbReference>
<organism evidence="1 2">
    <name type="scientific">Macrosiphum euphorbiae</name>
    <name type="common">potato aphid</name>
    <dbReference type="NCBI Taxonomy" id="13131"/>
    <lineage>
        <taxon>Eukaryota</taxon>
        <taxon>Metazoa</taxon>
        <taxon>Ecdysozoa</taxon>
        <taxon>Arthropoda</taxon>
        <taxon>Hexapoda</taxon>
        <taxon>Insecta</taxon>
        <taxon>Pterygota</taxon>
        <taxon>Neoptera</taxon>
        <taxon>Paraneoptera</taxon>
        <taxon>Hemiptera</taxon>
        <taxon>Sternorrhyncha</taxon>
        <taxon>Aphidomorpha</taxon>
        <taxon>Aphidoidea</taxon>
        <taxon>Aphididae</taxon>
        <taxon>Macrosiphini</taxon>
        <taxon>Macrosiphum</taxon>
    </lineage>
</organism>
<protein>
    <submittedName>
        <fullName evidence="1">Uncharacterized protein</fullName>
    </submittedName>
</protein>
<dbReference type="AlphaFoldDB" id="A0AAV0WQD7"/>
<name>A0AAV0WQD7_9HEMI</name>
<gene>
    <name evidence="1" type="ORF">MEUPH1_LOCUS13468</name>
</gene>
<evidence type="ECO:0000313" key="2">
    <source>
        <dbReference type="Proteomes" id="UP001160148"/>
    </source>
</evidence>
<comment type="caution">
    <text evidence="1">The sequence shown here is derived from an EMBL/GenBank/DDBJ whole genome shotgun (WGS) entry which is preliminary data.</text>
</comment>
<sequence length="109" mass="12937">MSFLKQFTPSTGEHKRYAKSIKLMKTNRPGLHQRNTDLVQEHTLLVRTQEFNFKGPVDVNQDNQYINKLGHYVPRRTHIAAQTVNTIELRKNRNELTQRNRYTEQQMQA</sequence>
<keyword evidence="2" id="KW-1185">Reference proteome</keyword>
<accession>A0AAV0WQD7</accession>
<evidence type="ECO:0000313" key="1">
    <source>
        <dbReference type="EMBL" id="CAI6357891.1"/>
    </source>
</evidence>
<dbReference type="EMBL" id="CARXXK010000002">
    <property type="protein sequence ID" value="CAI6357891.1"/>
    <property type="molecule type" value="Genomic_DNA"/>
</dbReference>